<dbReference type="Proteomes" id="UP000801492">
    <property type="component" value="Unassembled WGS sequence"/>
</dbReference>
<evidence type="ECO:0000313" key="2">
    <source>
        <dbReference type="EMBL" id="KAF2880871.1"/>
    </source>
</evidence>
<gene>
    <name evidence="2" type="ORF">ILUMI_25298</name>
</gene>
<feature type="chain" id="PRO_5035432943" evidence="1">
    <location>
        <begin position="20"/>
        <end position="111"/>
    </location>
</feature>
<evidence type="ECO:0000256" key="1">
    <source>
        <dbReference type="SAM" id="SignalP"/>
    </source>
</evidence>
<feature type="signal peptide" evidence="1">
    <location>
        <begin position="1"/>
        <end position="19"/>
    </location>
</feature>
<keyword evidence="3" id="KW-1185">Reference proteome</keyword>
<protein>
    <submittedName>
        <fullName evidence="2">Uncharacterized protein</fullName>
    </submittedName>
</protein>
<evidence type="ECO:0000313" key="3">
    <source>
        <dbReference type="Proteomes" id="UP000801492"/>
    </source>
</evidence>
<dbReference type="AlphaFoldDB" id="A0A8K0C8T8"/>
<accession>A0A8K0C8T8</accession>
<dbReference type="EMBL" id="VTPC01090894">
    <property type="protein sequence ID" value="KAF2880871.1"/>
    <property type="molecule type" value="Genomic_DNA"/>
</dbReference>
<proteinExistence type="predicted"/>
<comment type="caution">
    <text evidence="2">The sequence shown here is derived from an EMBL/GenBank/DDBJ whole genome shotgun (WGS) entry which is preliminary data.</text>
</comment>
<reference evidence="2" key="1">
    <citation type="submission" date="2019-08" db="EMBL/GenBank/DDBJ databases">
        <title>The genome of the North American firefly Photinus pyralis.</title>
        <authorList>
            <consortium name="Photinus pyralis genome working group"/>
            <person name="Fallon T.R."/>
            <person name="Sander Lower S.E."/>
            <person name="Weng J.-K."/>
        </authorList>
    </citation>
    <scope>NUCLEOTIDE SEQUENCE</scope>
    <source>
        <strain evidence="2">TRF0915ILg1</strain>
        <tissue evidence="2">Whole body</tissue>
    </source>
</reference>
<organism evidence="2 3">
    <name type="scientific">Ignelater luminosus</name>
    <name type="common">Cucubano</name>
    <name type="synonym">Pyrophorus luminosus</name>
    <dbReference type="NCBI Taxonomy" id="2038154"/>
    <lineage>
        <taxon>Eukaryota</taxon>
        <taxon>Metazoa</taxon>
        <taxon>Ecdysozoa</taxon>
        <taxon>Arthropoda</taxon>
        <taxon>Hexapoda</taxon>
        <taxon>Insecta</taxon>
        <taxon>Pterygota</taxon>
        <taxon>Neoptera</taxon>
        <taxon>Endopterygota</taxon>
        <taxon>Coleoptera</taxon>
        <taxon>Polyphaga</taxon>
        <taxon>Elateriformia</taxon>
        <taxon>Elateroidea</taxon>
        <taxon>Elateridae</taxon>
        <taxon>Agrypninae</taxon>
        <taxon>Pyrophorini</taxon>
        <taxon>Ignelater</taxon>
    </lineage>
</organism>
<sequence length="111" mass="12638">MMWRLYFCFLLVLIKNVWGFFDYGATCTPGTEWTTGECGEKCRCLLRGITHCAPNPCVVVKHNGNGEVQVQEMSMSDSGISLGRDITKLVDKRVLFPDKTDLHKRFLNYGQ</sequence>
<name>A0A8K0C8T8_IGNLU</name>
<keyword evidence="1" id="KW-0732">Signal</keyword>